<comment type="similarity">
    <text evidence="9">Belongs to the DEAD box helicase family.</text>
</comment>
<dbReference type="PROSITE" id="PS00039">
    <property type="entry name" value="DEAD_ATP_HELICASE"/>
    <property type="match status" value="1"/>
</dbReference>
<comment type="catalytic activity">
    <reaction evidence="9">
        <text>ATP + H2O = ADP + phosphate + H(+)</text>
        <dbReference type="Rhea" id="RHEA:13065"/>
        <dbReference type="ChEBI" id="CHEBI:15377"/>
        <dbReference type="ChEBI" id="CHEBI:15378"/>
        <dbReference type="ChEBI" id="CHEBI:30616"/>
        <dbReference type="ChEBI" id="CHEBI:43474"/>
        <dbReference type="ChEBI" id="CHEBI:456216"/>
        <dbReference type="EC" id="3.6.4.13"/>
    </reaction>
</comment>
<reference evidence="13" key="1">
    <citation type="submission" date="2022-10" db="EMBL/GenBank/DDBJ databases">
        <title>Puccinia triticina Genome sequencing and assembly.</title>
        <authorList>
            <person name="Li C."/>
        </authorList>
    </citation>
    <scope>NUCLEOTIDE SEQUENCE</scope>
    <source>
        <strain evidence="13">Pt15</strain>
    </source>
</reference>
<dbReference type="SUPFAM" id="SSF52540">
    <property type="entry name" value="P-loop containing nucleoside triphosphate hydrolases"/>
    <property type="match status" value="1"/>
</dbReference>
<dbReference type="SMART" id="SM00490">
    <property type="entry name" value="HELICc"/>
    <property type="match status" value="1"/>
</dbReference>
<dbReference type="PROSITE" id="PS51194">
    <property type="entry name" value="HELICASE_CTER"/>
    <property type="match status" value="1"/>
</dbReference>
<organism evidence="13 14">
    <name type="scientific">Puccinia triticina</name>
    <dbReference type="NCBI Taxonomy" id="208348"/>
    <lineage>
        <taxon>Eukaryota</taxon>
        <taxon>Fungi</taxon>
        <taxon>Dikarya</taxon>
        <taxon>Basidiomycota</taxon>
        <taxon>Pucciniomycotina</taxon>
        <taxon>Pucciniomycetes</taxon>
        <taxon>Pucciniales</taxon>
        <taxon>Pucciniaceae</taxon>
        <taxon>Puccinia</taxon>
    </lineage>
</organism>
<feature type="region of interest" description="Disordered" evidence="10">
    <location>
        <begin position="480"/>
        <end position="500"/>
    </location>
</feature>
<dbReference type="PANTHER" id="PTHR24031">
    <property type="entry name" value="RNA HELICASE"/>
    <property type="match status" value="1"/>
</dbReference>
<feature type="domain" description="Helicase ATP-binding" evidence="11">
    <location>
        <begin position="219"/>
        <end position="474"/>
    </location>
</feature>
<evidence type="ECO:0000256" key="5">
    <source>
        <dbReference type="ARBA" id="ARBA00022801"/>
    </source>
</evidence>
<keyword evidence="2" id="KW-0690">Ribosome biogenesis</keyword>
<feature type="region of interest" description="Disordered" evidence="10">
    <location>
        <begin position="791"/>
        <end position="855"/>
    </location>
</feature>
<comment type="function">
    <text evidence="9">RNA helicase.</text>
</comment>
<evidence type="ECO:0000259" key="11">
    <source>
        <dbReference type="PROSITE" id="PS51192"/>
    </source>
</evidence>
<dbReference type="EC" id="3.6.4.13" evidence="9"/>
<feature type="compositionally biased region" description="Basic residues" evidence="10">
    <location>
        <begin position="59"/>
        <end position="70"/>
    </location>
</feature>
<evidence type="ECO:0000259" key="12">
    <source>
        <dbReference type="PROSITE" id="PS51194"/>
    </source>
</evidence>
<keyword evidence="5 9" id="KW-0378">Hydrolase</keyword>
<evidence type="ECO:0000256" key="7">
    <source>
        <dbReference type="ARBA" id="ARBA00022840"/>
    </source>
</evidence>
<gene>
    <name evidence="13" type="ORF">PtA15_2A583</name>
</gene>
<evidence type="ECO:0000256" key="1">
    <source>
        <dbReference type="ARBA" id="ARBA00004604"/>
    </source>
</evidence>
<keyword evidence="7 9" id="KW-0067">ATP-binding</keyword>
<keyword evidence="3" id="KW-0698">rRNA processing</keyword>
<dbReference type="Pfam" id="PF00270">
    <property type="entry name" value="DEAD"/>
    <property type="match status" value="2"/>
</dbReference>
<sequence>MGYAIRNTALIKVPQPSQQVYYRPYIQLIMADLILNFETDPAPSHTKTRHIQTTPGSWTHKHKQKRRAKHLDKLKAVDVQPKDTPQSQPQNLKRNHNHDQDTSPKDIQPSTDTPTQPESRKKAKLDHASNVSKPSGRLQIISSLFSSTIIPTIKPISNDEQSSMVVYAPSNASLSEIQVTSPSLKLHPQISKHLSSSAKVGPVNSPTAIQSIAWPLLCAQSNTTTRDIIVQSETGSGKTLAYLVPIIQDLLTLAQNHSEIGWSREIGTLAIILVPTRELAEQVYHVAIDLLSFAQRSGPSSKDLEGKEPQAEDAKSTEREIAVDGLNPRWLVPGTLHGGTNRTHEKARLRRGLPLLVCTPGRLLDHLEKTVSLRMAGEPIPPSNDPKAKPKVDSRSIGHLNLRWLVVDEADRLMDMGFEEQMRGILKHLTDREAKSNNPNKSSSNPRRTILCSATMPDGVKKLVGLSLNDPILLRAAGHHPDQDQAEHSSGDAAATKTENTTFSAPTQLSQYYVLTPPKLRLVSLIALLRRITDSKQKKPAEKVLVFMSCTTSVDFHFEAIGSPSAEAAQEATAAADDKKTEPNKLVKQSKFLPGVKIFRLHGNLDLQTRLASLNAFSNSDTKSEGSSILLCTSLAGRGLDVPFVSHVIQYDLPTEGGVTEYLHRVGRTARAGQAGEAWSFLLPSESGWVDWCESNQNESAAGPKLKEVGVQKVLNDGFGGKSQKEWEVRATDAQMMIERWVIGNEENRNLASMAFSSHIRAYATHPSQEKQFFHVKNLHLGHLAKSFGLREPPKKITTMYPQQTSKATDRRQHQAQISKNTTVRRKSAANEARDSSGSDSEDDDGHQDHPTSFKALSQFKHAKNGNTLRGPIFNTIDEFNLG</sequence>
<dbReference type="InterPro" id="IPR027417">
    <property type="entry name" value="P-loop_NTPase"/>
</dbReference>
<dbReference type="CDD" id="cd18787">
    <property type="entry name" value="SF2_C_DEAD"/>
    <property type="match status" value="1"/>
</dbReference>
<evidence type="ECO:0000313" key="14">
    <source>
        <dbReference type="Proteomes" id="UP001164743"/>
    </source>
</evidence>
<dbReference type="SMART" id="SM00487">
    <property type="entry name" value="DEXDc"/>
    <property type="match status" value="1"/>
</dbReference>
<feature type="compositionally biased region" description="Basic and acidic residues" evidence="10">
    <location>
        <begin position="480"/>
        <end position="490"/>
    </location>
</feature>
<dbReference type="InterPro" id="IPR014001">
    <property type="entry name" value="Helicase_ATP-bd"/>
</dbReference>
<evidence type="ECO:0000313" key="13">
    <source>
        <dbReference type="EMBL" id="WAQ82266.1"/>
    </source>
</evidence>
<feature type="region of interest" description="Disordered" evidence="10">
    <location>
        <begin position="43"/>
        <end position="134"/>
    </location>
</feature>
<evidence type="ECO:0000256" key="9">
    <source>
        <dbReference type="RuleBase" id="RU365068"/>
    </source>
</evidence>
<feature type="region of interest" description="Disordered" evidence="10">
    <location>
        <begin position="297"/>
        <end position="319"/>
    </location>
</feature>
<evidence type="ECO:0000256" key="10">
    <source>
        <dbReference type="SAM" id="MobiDB-lite"/>
    </source>
</evidence>
<dbReference type="InterPro" id="IPR025313">
    <property type="entry name" value="SPB4-like_CTE"/>
</dbReference>
<keyword evidence="4 9" id="KW-0547">Nucleotide-binding</keyword>
<feature type="region of interest" description="Disordered" evidence="10">
    <location>
        <begin position="429"/>
        <end position="449"/>
    </location>
</feature>
<feature type="compositionally biased region" description="Polar residues" evidence="10">
    <location>
        <begin position="83"/>
        <end position="92"/>
    </location>
</feature>
<evidence type="ECO:0000256" key="3">
    <source>
        <dbReference type="ARBA" id="ARBA00022552"/>
    </source>
</evidence>
<dbReference type="Pfam" id="PF00271">
    <property type="entry name" value="Helicase_C"/>
    <property type="match status" value="1"/>
</dbReference>
<feature type="compositionally biased region" description="Low complexity" evidence="10">
    <location>
        <begin position="436"/>
        <end position="446"/>
    </location>
</feature>
<feature type="compositionally biased region" description="Basic and acidic residues" evidence="10">
    <location>
        <begin position="302"/>
        <end position="319"/>
    </location>
</feature>
<dbReference type="PROSITE" id="PS51192">
    <property type="entry name" value="HELICASE_ATP_BIND_1"/>
    <property type="match status" value="1"/>
</dbReference>
<dbReference type="RefSeq" id="XP_053017821.1">
    <property type="nucleotide sequence ID" value="XM_053166617.1"/>
</dbReference>
<dbReference type="EMBL" id="CP110422">
    <property type="protein sequence ID" value="WAQ82266.1"/>
    <property type="molecule type" value="Genomic_DNA"/>
</dbReference>
<evidence type="ECO:0000256" key="2">
    <source>
        <dbReference type="ARBA" id="ARBA00022517"/>
    </source>
</evidence>
<keyword evidence="6 9" id="KW-0347">Helicase</keyword>
<dbReference type="Proteomes" id="UP001164743">
    <property type="component" value="Chromosome 2A"/>
</dbReference>
<dbReference type="Gene3D" id="3.40.50.300">
    <property type="entry name" value="P-loop containing nucleotide triphosphate hydrolases"/>
    <property type="match status" value="2"/>
</dbReference>
<dbReference type="InterPro" id="IPR001650">
    <property type="entry name" value="Helicase_C-like"/>
</dbReference>
<evidence type="ECO:0000256" key="8">
    <source>
        <dbReference type="ARBA" id="ARBA00022884"/>
    </source>
</evidence>
<evidence type="ECO:0000256" key="6">
    <source>
        <dbReference type="ARBA" id="ARBA00022806"/>
    </source>
</evidence>
<dbReference type="SMART" id="SM01178">
    <property type="entry name" value="DUF4217"/>
    <property type="match status" value="1"/>
</dbReference>
<comment type="domain">
    <text evidence="9">The Q motif is unique to and characteristic of the DEAD box family of RNA helicases and controls ATP binding and hydrolysis.</text>
</comment>
<accession>A0ABY7CAQ8</accession>
<proteinExistence type="inferred from homology"/>
<feature type="domain" description="Helicase C-terminal" evidence="12">
    <location>
        <begin position="524"/>
        <end position="715"/>
    </location>
</feature>
<keyword evidence="8 9" id="KW-0694">RNA-binding</keyword>
<dbReference type="Pfam" id="PF13959">
    <property type="entry name" value="CTE_SPB4"/>
    <property type="match status" value="1"/>
</dbReference>
<name>A0ABY7CAQ8_9BASI</name>
<dbReference type="InterPro" id="IPR011545">
    <property type="entry name" value="DEAD/DEAH_box_helicase_dom"/>
</dbReference>
<dbReference type="GeneID" id="77807512"/>
<keyword evidence="14" id="KW-1185">Reference proteome</keyword>
<protein>
    <recommendedName>
        <fullName evidence="9">ATP-dependent RNA helicase</fullName>
        <ecNumber evidence="9">3.6.4.13</ecNumber>
    </recommendedName>
</protein>
<feature type="compositionally biased region" description="Polar residues" evidence="10">
    <location>
        <begin position="108"/>
        <end position="117"/>
    </location>
</feature>
<dbReference type="InterPro" id="IPR000629">
    <property type="entry name" value="RNA-helicase_DEAD-box_CS"/>
</dbReference>
<evidence type="ECO:0000256" key="4">
    <source>
        <dbReference type="ARBA" id="ARBA00022741"/>
    </source>
</evidence>
<comment type="subcellular location">
    <subcellularLocation>
        <location evidence="1">Nucleus</location>
        <location evidence="1">Nucleolus</location>
    </subcellularLocation>
</comment>